<reference evidence="1" key="1">
    <citation type="submission" date="2014-07" db="EMBL/GenBank/DDBJ databases">
        <authorList>
            <person name="Monot Marc"/>
        </authorList>
    </citation>
    <scope>NUCLEOTIDE SEQUENCE</scope>
</reference>
<protein>
    <submittedName>
        <fullName evidence="1">Uncharacterized protein</fullName>
    </submittedName>
</protein>
<organism evidence="1">
    <name type="scientific">Clostridioides difficile</name>
    <name type="common">Peptoclostridium difficile</name>
    <dbReference type="NCBI Taxonomy" id="1496"/>
    <lineage>
        <taxon>Bacteria</taxon>
        <taxon>Bacillati</taxon>
        <taxon>Bacillota</taxon>
        <taxon>Clostridia</taxon>
        <taxon>Peptostreptococcales</taxon>
        <taxon>Peptostreptococcaceae</taxon>
        <taxon>Clostridioides</taxon>
    </lineage>
</organism>
<proteinExistence type="predicted"/>
<accession>A0A069ADW0</accession>
<dbReference type="EMBL" id="LK932525">
    <property type="protein sequence ID" value="CDS89030.1"/>
    <property type="molecule type" value="Genomic_DNA"/>
</dbReference>
<evidence type="ECO:0000313" key="1">
    <source>
        <dbReference type="EMBL" id="CDS89030.1"/>
    </source>
</evidence>
<dbReference type="RefSeq" id="WP_022582645.1">
    <property type="nucleotide sequence ID" value="NZ_BBYB01000112.1"/>
</dbReference>
<dbReference type="AlphaFoldDB" id="A0A069ADW0"/>
<gene>
    <name evidence="1" type="ORF">BN1096_700304</name>
</gene>
<name>A0A069ADW0_CLODI</name>
<sequence length="42" mass="4496">MKLDSKLVNDNINPRWCPCKGNCVASCKGTCILGCHGCVGTR</sequence>